<dbReference type="AlphaFoldDB" id="A0A8H4B1J9"/>
<evidence type="ECO:0000313" key="2">
    <source>
        <dbReference type="Proteomes" id="UP000439903"/>
    </source>
</evidence>
<gene>
    <name evidence="1" type="ORF">F8M41_021201</name>
</gene>
<proteinExistence type="predicted"/>
<comment type="caution">
    <text evidence="1">The sequence shown here is derived from an EMBL/GenBank/DDBJ whole genome shotgun (WGS) entry which is preliminary data.</text>
</comment>
<reference evidence="1 2" key="1">
    <citation type="journal article" date="2019" name="Environ. Microbiol.">
        <title>At the nexus of three kingdoms: the genome of the mycorrhizal fungus Gigaspora margarita provides insights into plant, endobacterial and fungal interactions.</title>
        <authorList>
            <person name="Venice F."/>
            <person name="Ghignone S."/>
            <person name="Salvioli di Fossalunga A."/>
            <person name="Amselem J."/>
            <person name="Novero M."/>
            <person name="Xianan X."/>
            <person name="Sedzielewska Toro K."/>
            <person name="Morin E."/>
            <person name="Lipzen A."/>
            <person name="Grigoriev I.V."/>
            <person name="Henrissat B."/>
            <person name="Martin F.M."/>
            <person name="Bonfante P."/>
        </authorList>
    </citation>
    <scope>NUCLEOTIDE SEQUENCE [LARGE SCALE GENOMIC DNA]</scope>
    <source>
        <strain evidence="1 2">BEG34</strain>
    </source>
</reference>
<accession>A0A8H4B1J9</accession>
<organism evidence="1 2">
    <name type="scientific">Gigaspora margarita</name>
    <dbReference type="NCBI Taxonomy" id="4874"/>
    <lineage>
        <taxon>Eukaryota</taxon>
        <taxon>Fungi</taxon>
        <taxon>Fungi incertae sedis</taxon>
        <taxon>Mucoromycota</taxon>
        <taxon>Glomeromycotina</taxon>
        <taxon>Glomeromycetes</taxon>
        <taxon>Diversisporales</taxon>
        <taxon>Gigasporaceae</taxon>
        <taxon>Gigaspora</taxon>
    </lineage>
</organism>
<name>A0A8H4B1J9_GIGMA</name>
<dbReference type="Proteomes" id="UP000439903">
    <property type="component" value="Unassembled WGS sequence"/>
</dbReference>
<evidence type="ECO:0000313" key="1">
    <source>
        <dbReference type="EMBL" id="KAF0552759.1"/>
    </source>
</evidence>
<dbReference type="EMBL" id="WTPW01000062">
    <property type="protein sequence ID" value="KAF0552759.1"/>
    <property type="molecule type" value="Genomic_DNA"/>
</dbReference>
<sequence length="83" mass="9756">MFEVLRNMNCLFQKVEINKASYVCETISPLISIALRELAVKNKIWDYEKFGQYNAKENPRNARQPDYIFIAQYDSEIVYAEIG</sequence>
<keyword evidence="2" id="KW-1185">Reference proteome</keyword>
<protein>
    <submittedName>
        <fullName evidence="1">Uncharacterized protein</fullName>
    </submittedName>
</protein>